<organism evidence="2">
    <name type="scientific">uncultured Rubrobacteraceae bacterium</name>
    <dbReference type="NCBI Taxonomy" id="349277"/>
    <lineage>
        <taxon>Bacteria</taxon>
        <taxon>Bacillati</taxon>
        <taxon>Actinomycetota</taxon>
        <taxon>Rubrobacteria</taxon>
        <taxon>Rubrobacterales</taxon>
        <taxon>Rubrobacteraceae</taxon>
        <taxon>environmental samples</taxon>
    </lineage>
</organism>
<feature type="transmembrane region" description="Helical" evidence="1">
    <location>
        <begin position="20"/>
        <end position="41"/>
    </location>
</feature>
<gene>
    <name evidence="2" type="ORF">AVDCRST_MAG01-01-3934</name>
</gene>
<dbReference type="AlphaFoldDB" id="A0A6J4QIB0"/>
<accession>A0A6J4QIB0</accession>
<evidence type="ECO:0000313" key="2">
    <source>
        <dbReference type="EMBL" id="CAA9444252.1"/>
    </source>
</evidence>
<dbReference type="EMBL" id="CADCUW010000509">
    <property type="protein sequence ID" value="CAA9444252.1"/>
    <property type="molecule type" value="Genomic_DNA"/>
</dbReference>
<proteinExistence type="predicted"/>
<evidence type="ECO:0000256" key="1">
    <source>
        <dbReference type="SAM" id="Phobius"/>
    </source>
</evidence>
<keyword evidence="1" id="KW-0472">Membrane</keyword>
<sequence length="44" mass="4680">MLHRPNRQLGETGVRSHVAVAAYTVLIGGLVTIPLALHGFVDAE</sequence>
<keyword evidence="1" id="KW-1133">Transmembrane helix</keyword>
<reference evidence="2" key="1">
    <citation type="submission" date="2020-02" db="EMBL/GenBank/DDBJ databases">
        <authorList>
            <person name="Meier V. D."/>
        </authorList>
    </citation>
    <scope>NUCLEOTIDE SEQUENCE</scope>
    <source>
        <strain evidence="2">AVDCRST_MAG01</strain>
    </source>
</reference>
<protein>
    <submittedName>
        <fullName evidence="2">Uncharacterized protein</fullName>
    </submittedName>
</protein>
<keyword evidence="1" id="KW-0812">Transmembrane</keyword>
<name>A0A6J4QIB0_9ACTN</name>